<reference evidence="1" key="1">
    <citation type="submission" date="2020-08" db="EMBL/GenBank/DDBJ databases">
        <title>Multicomponent nature underlies the extraordinary mechanical properties of spider dragline silk.</title>
        <authorList>
            <person name="Kono N."/>
            <person name="Nakamura H."/>
            <person name="Mori M."/>
            <person name="Yoshida Y."/>
            <person name="Ohtoshi R."/>
            <person name="Malay A.D."/>
            <person name="Moran D.A.P."/>
            <person name="Tomita M."/>
            <person name="Numata K."/>
            <person name="Arakawa K."/>
        </authorList>
    </citation>
    <scope>NUCLEOTIDE SEQUENCE</scope>
</reference>
<comment type="caution">
    <text evidence="1">The sequence shown here is derived from an EMBL/GenBank/DDBJ whole genome shotgun (WGS) entry which is preliminary data.</text>
</comment>
<evidence type="ECO:0000313" key="1">
    <source>
        <dbReference type="EMBL" id="GFY44131.1"/>
    </source>
</evidence>
<dbReference type="Proteomes" id="UP000886998">
    <property type="component" value="Unassembled WGS sequence"/>
</dbReference>
<organism evidence="1 2">
    <name type="scientific">Trichonephila inaurata madagascariensis</name>
    <dbReference type="NCBI Taxonomy" id="2747483"/>
    <lineage>
        <taxon>Eukaryota</taxon>
        <taxon>Metazoa</taxon>
        <taxon>Ecdysozoa</taxon>
        <taxon>Arthropoda</taxon>
        <taxon>Chelicerata</taxon>
        <taxon>Arachnida</taxon>
        <taxon>Araneae</taxon>
        <taxon>Araneomorphae</taxon>
        <taxon>Entelegynae</taxon>
        <taxon>Araneoidea</taxon>
        <taxon>Nephilidae</taxon>
        <taxon>Trichonephila</taxon>
        <taxon>Trichonephila inaurata</taxon>
    </lineage>
</organism>
<protein>
    <submittedName>
        <fullName evidence="1">Uncharacterized protein</fullName>
    </submittedName>
</protein>
<accession>A0A8X7BTC3</accession>
<dbReference type="EMBL" id="BMAV01004084">
    <property type="protein sequence ID" value="GFY44131.1"/>
    <property type="molecule type" value="Genomic_DNA"/>
</dbReference>
<keyword evidence="2" id="KW-1185">Reference proteome</keyword>
<name>A0A8X7BTC3_9ARAC</name>
<gene>
    <name evidence="1" type="ORF">TNIN_456041</name>
</gene>
<dbReference type="AlphaFoldDB" id="A0A8X7BTC3"/>
<evidence type="ECO:0000313" key="2">
    <source>
        <dbReference type="Proteomes" id="UP000886998"/>
    </source>
</evidence>
<sequence>MHKRATNFLMLQNLLRTQGEEFETIVKILEMKWIGYFQKCFQYLSSCCSRQTTYKEMAPSLYCYILRPLGTVLTIYNPWKSSVSRWVHTWVLGITRDELLPPNLATLWYAAV</sequence>
<proteinExistence type="predicted"/>